<evidence type="ECO:0000313" key="2">
    <source>
        <dbReference type="Proteomes" id="UP000789920"/>
    </source>
</evidence>
<evidence type="ECO:0000313" key="1">
    <source>
        <dbReference type="EMBL" id="CAG8803089.1"/>
    </source>
</evidence>
<feature type="non-terminal residue" evidence="1">
    <location>
        <position position="1"/>
    </location>
</feature>
<dbReference type="Proteomes" id="UP000789920">
    <property type="component" value="Unassembled WGS sequence"/>
</dbReference>
<comment type="caution">
    <text evidence="1">The sequence shown here is derived from an EMBL/GenBank/DDBJ whole genome shotgun (WGS) entry which is preliminary data.</text>
</comment>
<accession>A0ACA9RQ86</accession>
<proteinExistence type="predicted"/>
<gene>
    <name evidence="1" type="ORF">RPERSI_LOCUS21451</name>
</gene>
<protein>
    <submittedName>
        <fullName evidence="1">33315_t:CDS:1</fullName>
    </submittedName>
</protein>
<name>A0ACA9RQ86_9GLOM</name>
<keyword evidence="2" id="KW-1185">Reference proteome</keyword>
<organism evidence="1 2">
    <name type="scientific">Racocetra persica</name>
    <dbReference type="NCBI Taxonomy" id="160502"/>
    <lineage>
        <taxon>Eukaryota</taxon>
        <taxon>Fungi</taxon>
        <taxon>Fungi incertae sedis</taxon>
        <taxon>Mucoromycota</taxon>
        <taxon>Glomeromycotina</taxon>
        <taxon>Glomeromycetes</taxon>
        <taxon>Diversisporales</taxon>
        <taxon>Gigasporaceae</taxon>
        <taxon>Racocetra</taxon>
    </lineage>
</organism>
<reference evidence="1" key="1">
    <citation type="submission" date="2021-06" db="EMBL/GenBank/DDBJ databases">
        <authorList>
            <person name="Kallberg Y."/>
            <person name="Tangrot J."/>
            <person name="Rosling A."/>
        </authorList>
    </citation>
    <scope>NUCLEOTIDE SEQUENCE</scope>
    <source>
        <strain evidence="1">MA461A</strain>
    </source>
</reference>
<dbReference type="EMBL" id="CAJVQC010062835">
    <property type="protein sequence ID" value="CAG8803089.1"/>
    <property type="molecule type" value="Genomic_DNA"/>
</dbReference>
<sequence>NPRKKATIDSILCWNYYRGIGEPFYKDFFHKEQIWGNSSRKENKA</sequence>
<feature type="non-terminal residue" evidence="1">
    <location>
        <position position="45"/>
    </location>
</feature>